<gene>
    <name evidence="2" type="ORF">DGAL_LOCUS10877</name>
</gene>
<evidence type="ECO:0000256" key="1">
    <source>
        <dbReference type="SAM" id="SignalP"/>
    </source>
</evidence>
<comment type="caution">
    <text evidence="2">The sequence shown here is derived from an EMBL/GenBank/DDBJ whole genome shotgun (WGS) entry which is preliminary data.</text>
</comment>
<protein>
    <submittedName>
        <fullName evidence="2">Uncharacterized protein</fullName>
    </submittedName>
</protein>
<dbReference type="AlphaFoldDB" id="A0A8J2RQB3"/>
<evidence type="ECO:0000313" key="3">
    <source>
        <dbReference type="Proteomes" id="UP000789390"/>
    </source>
</evidence>
<evidence type="ECO:0000313" key="2">
    <source>
        <dbReference type="EMBL" id="CAH0107557.1"/>
    </source>
</evidence>
<feature type="signal peptide" evidence="1">
    <location>
        <begin position="1"/>
        <end position="25"/>
    </location>
</feature>
<sequence length="206" mass="22262">MKTFEISILILSVVVVLTVQNPLTALSFHNDNTDHFRGGGYGFGHQLEPSFEVVTTPKRAIIRLASPLFLSTFTITLTTVMTSTATVNWVTTCITSTASLSACPTSGRRRRDVENREILDNENADNRKDGIITALSSSPNRNDVGDEIPFLIEPSFLNDPSARVLRLLAFGTSTVTQIITKPCTSTLTVTCSSPTGFQTCTGSSGK</sequence>
<dbReference type="Proteomes" id="UP000789390">
    <property type="component" value="Unassembled WGS sequence"/>
</dbReference>
<feature type="chain" id="PRO_5035205692" evidence="1">
    <location>
        <begin position="26"/>
        <end position="206"/>
    </location>
</feature>
<accession>A0A8J2RQB3</accession>
<keyword evidence="3" id="KW-1185">Reference proteome</keyword>
<reference evidence="2" key="1">
    <citation type="submission" date="2021-11" db="EMBL/GenBank/DDBJ databases">
        <authorList>
            <person name="Schell T."/>
        </authorList>
    </citation>
    <scope>NUCLEOTIDE SEQUENCE</scope>
    <source>
        <strain evidence="2">M5</strain>
    </source>
</reference>
<proteinExistence type="predicted"/>
<name>A0A8J2RQB3_9CRUS</name>
<dbReference type="EMBL" id="CAKKLH010000277">
    <property type="protein sequence ID" value="CAH0107557.1"/>
    <property type="molecule type" value="Genomic_DNA"/>
</dbReference>
<keyword evidence="1" id="KW-0732">Signal</keyword>
<organism evidence="2 3">
    <name type="scientific">Daphnia galeata</name>
    <dbReference type="NCBI Taxonomy" id="27404"/>
    <lineage>
        <taxon>Eukaryota</taxon>
        <taxon>Metazoa</taxon>
        <taxon>Ecdysozoa</taxon>
        <taxon>Arthropoda</taxon>
        <taxon>Crustacea</taxon>
        <taxon>Branchiopoda</taxon>
        <taxon>Diplostraca</taxon>
        <taxon>Cladocera</taxon>
        <taxon>Anomopoda</taxon>
        <taxon>Daphniidae</taxon>
        <taxon>Daphnia</taxon>
    </lineage>
</organism>